<proteinExistence type="predicted"/>
<evidence type="ECO:0000313" key="1">
    <source>
        <dbReference type="EMBL" id="HIU00200.1"/>
    </source>
</evidence>
<accession>A0A9D1HE05</accession>
<dbReference type="Proteomes" id="UP000824159">
    <property type="component" value="Unassembled WGS sequence"/>
</dbReference>
<protein>
    <submittedName>
        <fullName evidence="1">Uncharacterized protein</fullName>
    </submittedName>
</protein>
<gene>
    <name evidence="1" type="ORF">IAD12_08110</name>
</gene>
<comment type="caution">
    <text evidence="1">The sequence shown here is derived from an EMBL/GenBank/DDBJ whole genome shotgun (WGS) entry which is preliminary data.</text>
</comment>
<name>A0A9D1HE05_9FIRM</name>
<evidence type="ECO:0000313" key="2">
    <source>
        <dbReference type="Proteomes" id="UP000824159"/>
    </source>
</evidence>
<dbReference type="EMBL" id="DVLX01000098">
    <property type="protein sequence ID" value="HIU00200.1"/>
    <property type="molecule type" value="Genomic_DNA"/>
</dbReference>
<reference evidence="1" key="1">
    <citation type="submission" date="2020-10" db="EMBL/GenBank/DDBJ databases">
        <authorList>
            <person name="Gilroy R."/>
        </authorList>
    </citation>
    <scope>NUCLEOTIDE SEQUENCE</scope>
    <source>
        <strain evidence="1">CHK176-22527</strain>
    </source>
</reference>
<organism evidence="1 2">
    <name type="scientific">Candidatus Allocopromorpha excrementavium</name>
    <dbReference type="NCBI Taxonomy" id="2840741"/>
    <lineage>
        <taxon>Bacteria</taxon>
        <taxon>Bacillati</taxon>
        <taxon>Bacillota</taxon>
        <taxon>Clostridia</taxon>
        <taxon>Eubacteriales</taxon>
        <taxon>Eubacteriaceae</taxon>
        <taxon>Eubacteriaceae incertae sedis</taxon>
        <taxon>Candidatus Allocopromorpha</taxon>
    </lineage>
</organism>
<sequence>MMIAGKDYPVTGHIEISNGEVVPIVDVPMMSDEEWNRSARKNAVENYIKKFGKAPENEDIAVKWQREESERAAKACKGEKVRIGKDGQIIG</sequence>
<reference evidence="1" key="2">
    <citation type="journal article" date="2021" name="PeerJ">
        <title>Extensive microbial diversity within the chicken gut microbiome revealed by metagenomics and culture.</title>
        <authorList>
            <person name="Gilroy R."/>
            <person name="Ravi A."/>
            <person name="Getino M."/>
            <person name="Pursley I."/>
            <person name="Horton D.L."/>
            <person name="Alikhan N.F."/>
            <person name="Baker D."/>
            <person name="Gharbi K."/>
            <person name="Hall N."/>
            <person name="Watson M."/>
            <person name="Adriaenssens E.M."/>
            <person name="Foster-Nyarko E."/>
            <person name="Jarju S."/>
            <person name="Secka A."/>
            <person name="Antonio M."/>
            <person name="Oren A."/>
            <person name="Chaudhuri R.R."/>
            <person name="La Ragione R."/>
            <person name="Hildebrand F."/>
            <person name="Pallen M.J."/>
        </authorList>
    </citation>
    <scope>NUCLEOTIDE SEQUENCE</scope>
    <source>
        <strain evidence="1">CHK176-22527</strain>
    </source>
</reference>
<dbReference type="AlphaFoldDB" id="A0A9D1HE05"/>